<feature type="domain" description="SnoaL-like" evidence="1">
    <location>
        <begin position="2"/>
        <end position="127"/>
    </location>
</feature>
<dbReference type="Proteomes" id="UP000682202">
    <property type="component" value="Chromosome"/>
</dbReference>
<evidence type="ECO:0000313" key="2">
    <source>
        <dbReference type="EMBL" id="QUR65875.1"/>
    </source>
</evidence>
<dbReference type="EMBL" id="CP046600">
    <property type="protein sequence ID" value="QUR65875.1"/>
    <property type="molecule type" value="Genomic_DNA"/>
</dbReference>
<reference evidence="2" key="1">
    <citation type="submission" date="2019-12" db="EMBL/GenBank/DDBJ databases">
        <title>Mycobacterium spongiae sp. nov.</title>
        <authorList>
            <person name="Stinear T."/>
        </authorList>
    </citation>
    <scope>NUCLEOTIDE SEQUENCE</scope>
    <source>
        <strain evidence="2">FSD4b-SM</strain>
    </source>
</reference>
<dbReference type="Pfam" id="PF13577">
    <property type="entry name" value="SnoaL_4"/>
    <property type="match status" value="1"/>
</dbReference>
<dbReference type="RefSeq" id="WP_211697332.1">
    <property type="nucleotide sequence ID" value="NZ_CP046600.1"/>
</dbReference>
<keyword evidence="3" id="KW-1185">Reference proteome</keyword>
<dbReference type="SUPFAM" id="SSF54427">
    <property type="entry name" value="NTF2-like"/>
    <property type="match status" value="1"/>
</dbReference>
<evidence type="ECO:0000259" key="1">
    <source>
        <dbReference type="Pfam" id="PF13577"/>
    </source>
</evidence>
<gene>
    <name evidence="2" type="ORF">F6B93_01215</name>
</gene>
<protein>
    <submittedName>
        <fullName evidence="2">Nuclear transport factor 2 family protein</fullName>
    </submittedName>
</protein>
<name>A0A975PV95_9MYCO</name>
<accession>A0A975PV95</accession>
<dbReference type="AlphaFoldDB" id="A0A975PV95"/>
<dbReference type="Gene3D" id="3.10.450.50">
    <property type="match status" value="1"/>
</dbReference>
<organism evidence="2 3">
    <name type="scientific">Mycobacterium spongiae</name>
    <dbReference type="NCBI Taxonomy" id="886343"/>
    <lineage>
        <taxon>Bacteria</taxon>
        <taxon>Bacillati</taxon>
        <taxon>Actinomycetota</taxon>
        <taxon>Actinomycetes</taxon>
        <taxon>Mycobacteriales</taxon>
        <taxon>Mycobacteriaceae</taxon>
        <taxon>Mycobacterium</taxon>
    </lineage>
</organism>
<dbReference type="InterPro" id="IPR037401">
    <property type="entry name" value="SnoaL-like"/>
</dbReference>
<dbReference type="KEGG" id="mspg:F6B93_01215"/>
<proteinExistence type="predicted"/>
<evidence type="ECO:0000313" key="3">
    <source>
        <dbReference type="Proteomes" id="UP000682202"/>
    </source>
</evidence>
<sequence>MLAETQITNLLYRYAECIDTGDLAGAAALFAHARLRVGGPDPGGETIGADRLLGIWKSLIVLYPDGTPRTKHVVTNPIIEVDGATAVCRSYYSVLQQTEQFPLQTIVAGRYHDRFEDVDGQWRFVYRDLTLVDMVGDISHHLTMPSTAHRAGLAKSAQDPPEFGL</sequence>
<dbReference type="InterPro" id="IPR032710">
    <property type="entry name" value="NTF2-like_dom_sf"/>
</dbReference>